<sequence>MHRKTGWHRLPQLVCGMFSLRGRTTVNCSLQTSMPWLTPQQQKKKDNNSTAEPYMAQSIMLKAEVRLDLDDCLETTAPRR</sequence>
<dbReference type="EMBL" id="JAFIRN010000007">
    <property type="protein sequence ID" value="KAG5845853.1"/>
    <property type="molecule type" value="Genomic_DNA"/>
</dbReference>
<proteinExistence type="predicted"/>
<name>A0A9D3ME57_ANGAN</name>
<dbReference type="Proteomes" id="UP001044222">
    <property type="component" value="Chromosome 7"/>
</dbReference>
<evidence type="ECO:0000313" key="1">
    <source>
        <dbReference type="EMBL" id="KAG5845853.1"/>
    </source>
</evidence>
<organism evidence="1 2">
    <name type="scientific">Anguilla anguilla</name>
    <name type="common">European freshwater eel</name>
    <name type="synonym">Muraena anguilla</name>
    <dbReference type="NCBI Taxonomy" id="7936"/>
    <lineage>
        <taxon>Eukaryota</taxon>
        <taxon>Metazoa</taxon>
        <taxon>Chordata</taxon>
        <taxon>Craniata</taxon>
        <taxon>Vertebrata</taxon>
        <taxon>Euteleostomi</taxon>
        <taxon>Actinopterygii</taxon>
        <taxon>Neopterygii</taxon>
        <taxon>Teleostei</taxon>
        <taxon>Anguilliformes</taxon>
        <taxon>Anguillidae</taxon>
        <taxon>Anguilla</taxon>
    </lineage>
</organism>
<reference evidence="1" key="1">
    <citation type="submission" date="2021-01" db="EMBL/GenBank/DDBJ databases">
        <title>A chromosome-scale assembly of European eel, Anguilla anguilla.</title>
        <authorList>
            <person name="Henkel C."/>
            <person name="Jong-Raadsen S.A."/>
            <person name="Dufour S."/>
            <person name="Weltzien F.-A."/>
            <person name="Palstra A.P."/>
            <person name="Pelster B."/>
            <person name="Spaink H.P."/>
            <person name="Van Den Thillart G.E."/>
            <person name="Jansen H."/>
            <person name="Zahm M."/>
            <person name="Klopp C."/>
            <person name="Cedric C."/>
            <person name="Louis A."/>
            <person name="Berthelot C."/>
            <person name="Parey E."/>
            <person name="Roest Crollius H."/>
            <person name="Montfort J."/>
            <person name="Robinson-Rechavi M."/>
            <person name="Bucao C."/>
            <person name="Bouchez O."/>
            <person name="Gislard M."/>
            <person name="Lluch J."/>
            <person name="Milhes M."/>
            <person name="Lampietro C."/>
            <person name="Lopez Roques C."/>
            <person name="Donnadieu C."/>
            <person name="Braasch I."/>
            <person name="Desvignes T."/>
            <person name="Postlethwait J."/>
            <person name="Bobe J."/>
            <person name="Guiguen Y."/>
            <person name="Dirks R."/>
        </authorList>
    </citation>
    <scope>NUCLEOTIDE SEQUENCE</scope>
    <source>
        <strain evidence="1">Tag_6206</strain>
        <tissue evidence="1">Liver</tissue>
    </source>
</reference>
<protein>
    <submittedName>
        <fullName evidence="1">Uncharacterized protein</fullName>
    </submittedName>
</protein>
<keyword evidence="2" id="KW-1185">Reference proteome</keyword>
<comment type="caution">
    <text evidence="1">The sequence shown here is derived from an EMBL/GenBank/DDBJ whole genome shotgun (WGS) entry which is preliminary data.</text>
</comment>
<dbReference type="AlphaFoldDB" id="A0A9D3ME57"/>
<accession>A0A9D3ME57</accession>
<evidence type="ECO:0000313" key="2">
    <source>
        <dbReference type="Proteomes" id="UP001044222"/>
    </source>
</evidence>
<gene>
    <name evidence="1" type="ORF">ANANG_G00143590</name>
</gene>